<dbReference type="STRING" id="1423739.FC85_GL001366"/>
<dbReference type="Gene3D" id="3.30.460.10">
    <property type="entry name" value="Beta Polymerase, domain 2"/>
    <property type="match status" value="1"/>
</dbReference>
<dbReference type="Gene3D" id="1.20.120.330">
    <property type="entry name" value="Nucleotidyltransferases domain 2"/>
    <property type="match status" value="1"/>
</dbReference>
<dbReference type="SUPFAM" id="SSF81631">
    <property type="entry name" value="PAP/OAS1 substrate-binding domain"/>
    <property type="match status" value="1"/>
</dbReference>
<evidence type="ECO:0000313" key="1">
    <source>
        <dbReference type="EMBL" id="KRL64098.1"/>
    </source>
</evidence>
<accession>A0A0R1SC27</accession>
<proteinExistence type="predicted"/>
<reference evidence="1 2" key="1">
    <citation type="journal article" date="2015" name="Genome Announc.">
        <title>Expanding the biotechnology potential of lactobacilli through comparative genomics of 213 strains and associated genera.</title>
        <authorList>
            <person name="Sun Z."/>
            <person name="Harris H.M."/>
            <person name="McCann A."/>
            <person name="Guo C."/>
            <person name="Argimon S."/>
            <person name="Zhang W."/>
            <person name="Yang X."/>
            <person name="Jeffery I.B."/>
            <person name="Cooney J.C."/>
            <person name="Kagawa T.F."/>
            <person name="Liu W."/>
            <person name="Song Y."/>
            <person name="Salvetti E."/>
            <person name="Wrobel A."/>
            <person name="Rasinkangas P."/>
            <person name="Parkhill J."/>
            <person name="Rea M.C."/>
            <person name="O'Sullivan O."/>
            <person name="Ritari J."/>
            <person name="Douillard F.P."/>
            <person name="Paul Ross R."/>
            <person name="Yang R."/>
            <person name="Briner A.E."/>
            <person name="Felis G.E."/>
            <person name="de Vos W.M."/>
            <person name="Barrangou R."/>
            <person name="Klaenhammer T.R."/>
            <person name="Caufield P.W."/>
            <person name="Cui Y."/>
            <person name="Zhang H."/>
            <person name="O'Toole P.W."/>
        </authorList>
    </citation>
    <scope>NUCLEOTIDE SEQUENCE [LARGE SCALE GENOMIC DNA]</scope>
    <source>
        <strain evidence="1 2">DSM 14421</strain>
    </source>
</reference>
<dbReference type="SUPFAM" id="SSF81301">
    <property type="entry name" value="Nucleotidyltransferase"/>
    <property type="match status" value="1"/>
</dbReference>
<evidence type="ECO:0000313" key="2">
    <source>
        <dbReference type="Proteomes" id="UP000052013"/>
    </source>
</evidence>
<evidence type="ECO:0008006" key="3">
    <source>
        <dbReference type="Google" id="ProtNLM"/>
    </source>
</evidence>
<name>A0A0R1SC27_9LACO</name>
<organism evidence="1 2">
    <name type="scientific">Lentilactobacillus diolivorans DSM 14421</name>
    <dbReference type="NCBI Taxonomy" id="1423739"/>
    <lineage>
        <taxon>Bacteria</taxon>
        <taxon>Bacillati</taxon>
        <taxon>Bacillota</taxon>
        <taxon>Bacilli</taxon>
        <taxon>Lactobacillales</taxon>
        <taxon>Lactobacillaceae</taxon>
        <taxon>Lentilactobacillus</taxon>
    </lineage>
</organism>
<sequence>MHPTLTKLIQYAKDHDFIEAVGTEGSINNAKIHSDPWQDIDVTYFSTDLQRFRFQDWWPKFGTPTIWQHFANNHLFGKATKPWNTYLVRFDHHQRIDLKIAPLSDLPTYLRADSLNTIVWRRGQQVTPRQTSAKTHFIGIPTQSDFENSLNEFYWTAGNVVKGLARHNLIYANETNNQTVRPQLLKILAWRVSIKRKGQFDAGANYKFLANCLSNQQQIDLFKTYRQDTLAQTKASLLDEIQLMRVTLSSLSTLKALQIPAYVSQAESQLLSWLQELPD</sequence>
<gene>
    <name evidence="1" type="ORF">FC85_GL001366</name>
</gene>
<protein>
    <recommendedName>
        <fullName evidence="3">Aminoglycoside 6-adenylyltransferase</fullName>
    </recommendedName>
</protein>
<dbReference type="RefSeq" id="WP_057865789.1">
    <property type="nucleotide sequence ID" value="NZ_AZEY01000098.1"/>
</dbReference>
<dbReference type="Proteomes" id="UP000052013">
    <property type="component" value="Unassembled WGS sequence"/>
</dbReference>
<dbReference type="InterPro" id="IPR007530">
    <property type="entry name" value="Aminoglycoside_adenylylTfrase"/>
</dbReference>
<dbReference type="AlphaFoldDB" id="A0A0R1SC27"/>
<dbReference type="InterPro" id="IPR043519">
    <property type="entry name" value="NT_sf"/>
</dbReference>
<comment type="caution">
    <text evidence="1">The sequence shown here is derived from an EMBL/GenBank/DDBJ whole genome shotgun (WGS) entry which is preliminary data.</text>
</comment>
<dbReference type="Pfam" id="PF04439">
    <property type="entry name" value="Adenyl_transf"/>
    <property type="match status" value="1"/>
</dbReference>
<dbReference type="EMBL" id="AZEY01000098">
    <property type="protein sequence ID" value="KRL64098.1"/>
    <property type="molecule type" value="Genomic_DNA"/>
</dbReference>
<dbReference type="PATRIC" id="fig|1423739.3.peg.1430"/>